<dbReference type="EMBL" id="AGXN01000012">
    <property type="protein sequence ID" value="EIY96217.1"/>
    <property type="molecule type" value="Genomic_DNA"/>
</dbReference>
<dbReference type="HOGENOM" id="CLU_522409_0_0_10"/>
<evidence type="ECO:0000313" key="1">
    <source>
        <dbReference type="EMBL" id="EIY96217.1"/>
    </source>
</evidence>
<dbReference type="AlphaFoldDB" id="A0A0E2APH5"/>
<sequence>MCNVRIGFLFMEKYSGIKTVNASLVLDYEYIQMLRDADRKIPNPNKIIAQGGGQENMLSTPADITICGGCRGGSKTFTLLMETLKDIKNKNFRSVLLRHEIDDLSDMVETSSTLYDDFGEYNKSKNDMRWNFYKGGFLKFSYHADTLDDFKKRFQGKQFAYIGVDEITHMEYLKFKYLITCNRNAFHIRNRFIGTCNPDPDSWVAKFIDWWIGEDGLPIPERDGRVRYCFMDGDNVSGIYWGDTREEVYEQCKDIIHAYWKPEYEQYGTPQELFIKSVTFIEAKLSDNVKLMSSDPTYLANLVNQSDEQRARDLDGNWKYKAAGDDIIKLTHMEALYRNSMQIGDGIRRVSCDAAFEGGDSLVMWLWEGWHIRDIFVCKLDSKKTVDTVKAMLEEWHVREECFTYDLNGLGQIFKGFFPNAIPFNNKEAVEEKFKYIYANLKSQAAYLFAQKIINREISIEPTLLERKFSGKGFEKVPLRQILDKERKAIRKDEDSEEKGWTIIKKIIMKKLVGHSPDFIEALLMRMIFEIKHKRKHIKGLGLI</sequence>
<dbReference type="InterPro" id="IPR027417">
    <property type="entry name" value="P-loop_NTPase"/>
</dbReference>
<dbReference type="Proteomes" id="UP000003879">
    <property type="component" value="Unassembled WGS sequence"/>
</dbReference>
<dbReference type="Gene3D" id="3.30.420.240">
    <property type="match status" value="1"/>
</dbReference>
<name>A0A0E2APH5_BACFG</name>
<dbReference type="PATRIC" id="fig|997883.3.peg.2202"/>
<dbReference type="RefSeq" id="WP_005794423.1">
    <property type="nucleotide sequence ID" value="NZ_JH724215.1"/>
</dbReference>
<protein>
    <submittedName>
        <fullName evidence="1">Uncharacterized protein</fullName>
    </submittedName>
</protein>
<dbReference type="Pfam" id="PF03237">
    <property type="entry name" value="Terminase_6N"/>
    <property type="match status" value="1"/>
</dbReference>
<reference evidence="1 2" key="1">
    <citation type="submission" date="2012-02" db="EMBL/GenBank/DDBJ databases">
        <title>The Genome Sequence of Bacteroides fragilis CL07T12C05.</title>
        <authorList>
            <consortium name="The Broad Institute Genome Sequencing Platform"/>
            <person name="Earl A."/>
            <person name="Ward D."/>
            <person name="Feldgarden M."/>
            <person name="Gevers D."/>
            <person name="Zitomersky N.L."/>
            <person name="Coyne M.J."/>
            <person name="Comstock L.E."/>
            <person name="Young S.K."/>
            <person name="Zeng Q."/>
            <person name="Gargeya S."/>
            <person name="Fitzgerald M."/>
            <person name="Haas B."/>
            <person name="Abouelleil A."/>
            <person name="Alvarado L."/>
            <person name="Arachchi H.M."/>
            <person name="Berlin A."/>
            <person name="Chapman S.B."/>
            <person name="Gearin G."/>
            <person name="Goldberg J."/>
            <person name="Griggs A."/>
            <person name="Gujja S."/>
            <person name="Hansen M."/>
            <person name="Heiman D."/>
            <person name="Howarth C."/>
            <person name="Larimer J."/>
            <person name="Lui A."/>
            <person name="MacDonald P.J.P."/>
            <person name="McCowen C."/>
            <person name="Montmayeur A."/>
            <person name="Murphy C."/>
            <person name="Neiman D."/>
            <person name="Pearson M."/>
            <person name="Priest M."/>
            <person name="Roberts A."/>
            <person name="Saif S."/>
            <person name="Shea T."/>
            <person name="Sisk P."/>
            <person name="Stolte C."/>
            <person name="Sykes S."/>
            <person name="Wortman J."/>
            <person name="Nusbaum C."/>
            <person name="Birren B."/>
        </authorList>
    </citation>
    <scope>NUCLEOTIDE SEQUENCE [LARGE SCALE GENOMIC DNA]</scope>
    <source>
        <strain evidence="1 2">CL07T12C05</strain>
    </source>
</reference>
<evidence type="ECO:0000313" key="2">
    <source>
        <dbReference type="Proteomes" id="UP000003879"/>
    </source>
</evidence>
<dbReference type="Gene3D" id="3.40.50.300">
    <property type="entry name" value="P-loop containing nucleotide triphosphate hydrolases"/>
    <property type="match status" value="1"/>
</dbReference>
<dbReference type="GeneID" id="93046457"/>
<organism evidence="1 2">
    <name type="scientific">Bacteroides fragilis CL07T12C05</name>
    <dbReference type="NCBI Taxonomy" id="997883"/>
    <lineage>
        <taxon>Bacteria</taxon>
        <taxon>Pseudomonadati</taxon>
        <taxon>Bacteroidota</taxon>
        <taxon>Bacteroidia</taxon>
        <taxon>Bacteroidales</taxon>
        <taxon>Bacteroidaceae</taxon>
        <taxon>Bacteroides</taxon>
    </lineage>
</organism>
<accession>A0A0E2APH5</accession>
<gene>
    <name evidence="1" type="ORF">HMPREF1056_02105</name>
</gene>
<proteinExistence type="predicted"/>
<comment type="caution">
    <text evidence="1">The sequence shown here is derived from an EMBL/GenBank/DDBJ whole genome shotgun (WGS) entry which is preliminary data.</text>
</comment>